<dbReference type="EMBL" id="CAXLJM020000041">
    <property type="protein sequence ID" value="CAL8109372.1"/>
    <property type="molecule type" value="Genomic_DNA"/>
</dbReference>
<dbReference type="Gene3D" id="3.40.190.10">
    <property type="entry name" value="Periplasmic binding protein-like II"/>
    <property type="match status" value="1"/>
</dbReference>
<dbReference type="InterPro" id="IPR019594">
    <property type="entry name" value="Glu/Gly-bd"/>
</dbReference>
<dbReference type="Proteomes" id="UP001642540">
    <property type="component" value="Unassembled WGS sequence"/>
</dbReference>
<keyword evidence="9" id="KW-0675">Receptor</keyword>
<keyword evidence="4" id="KW-1003">Cell membrane</keyword>
<evidence type="ECO:0000256" key="9">
    <source>
        <dbReference type="ARBA" id="ARBA00023170"/>
    </source>
</evidence>
<evidence type="ECO:0000256" key="4">
    <source>
        <dbReference type="ARBA" id="ARBA00022475"/>
    </source>
</evidence>
<evidence type="ECO:0000256" key="2">
    <source>
        <dbReference type="ARBA" id="ARBA00008685"/>
    </source>
</evidence>
<evidence type="ECO:0000256" key="1">
    <source>
        <dbReference type="ARBA" id="ARBA00004651"/>
    </source>
</evidence>
<keyword evidence="8 13" id="KW-0472">Membrane</keyword>
<evidence type="ECO:0000256" key="3">
    <source>
        <dbReference type="ARBA" id="ARBA00022448"/>
    </source>
</evidence>
<keyword evidence="7" id="KW-0406">Ion transport</keyword>
<name>A0ABP1QNH0_9HEXA</name>
<evidence type="ECO:0000256" key="11">
    <source>
        <dbReference type="ARBA" id="ARBA00023286"/>
    </source>
</evidence>
<dbReference type="SUPFAM" id="SSF81324">
    <property type="entry name" value="Voltage-gated potassium channels"/>
    <property type="match status" value="1"/>
</dbReference>
<evidence type="ECO:0000256" key="12">
    <source>
        <dbReference type="ARBA" id="ARBA00023303"/>
    </source>
</evidence>
<evidence type="ECO:0000256" key="10">
    <source>
        <dbReference type="ARBA" id="ARBA00023180"/>
    </source>
</evidence>
<evidence type="ECO:0000256" key="13">
    <source>
        <dbReference type="SAM" id="Phobius"/>
    </source>
</evidence>
<dbReference type="SUPFAM" id="SSF53850">
    <property type="entry name" value="Periplasmic binding protein-like II"/>
    <property type="match status" value="1"/>
</dbReference>
<accession>A0ABP1QNH0</accession>
<dbReference type="InterPro" id="IPR052192">
    <property type="entry name" value="Insect_Ionotropic_Sensory_Rcpt"/>
</dbReference>
<dbReference type="Pfam" id="PF00060">
    <property type="entry name" value="Lig_chan"/>
    <property type="match status" value="1"/>
</dbReference>
<dbReference type="InterPro" id="IPR001320">
    <property type="entry name" value="Iontro_rcpt_C"/>
</dbReference>
<keyword evidence="12" id="KW-0407">Ion channel</keyword>
<dbReference type="Pfam" id="PF10613">
    <property type="entry name" value="Lig_chan-Glu_bd"/>
    <property type="match status" value="1"/>
</dbReference>
<sequence length="629" mass="73059">MIFYRKRIRLALSLISFSVFVCLPFKIEANHEKLAIWSLIEWCLTKSSYYPTSLHVLPVSAKDSDFIYDYQSKFKYLPTTLKPAPIQSRTTSVLFHPKIFLVNVTDSTHVLRIHQKIVHVGSSRRDCFIFTGNEKLIRSLFQKHPLSTLRQRVGYASDTKRFLIDPLIYNNGAPVAAFTLNNIPSPRKLGFNLRGKHFRVTGCPELPPHQYTISPNKSSNRKFDGTMIRLYDAVGSKFNYTYEMYAPEGQQYGSLLENGTWIGMIGDLTTGNFDFALVSGHLPRWYDLFDWTWTATFARILFLARKPSAKEIKWQAVFYPFEMDTWIGILSLYTFTSFCMFLFLRFQIVKWSLSHSIYWSFTTTFQISLEQNVKLRHGIKFLSMLWMIMTIVSGTMYKSNLASYLTIPRTDKLPSTFEELADKQEYKVILNHIGDAEYYFFQYSESPAIRKLKKRLEIETNPIICIHKVLLEKQTVCVGWTPFLMLSTAATATINLHQDAFKFSTQTALFASLAVPFKKDSSYVDTFALIISTIYEMGIYTKWEREVMDFNKKKGMKFVNSKQYDNVRNTLQKYVNLLGVNFLKSPLKISNLLAVYGLLVLGLGLSVVCFVFEVVWRWIYERKNSILRY</sequence>
<comment type="caution">
    <text evidence="15">The sequence shown here is derived from an EMBL/GenBank/DDBJ whole genome shotgun (WGS) entry which is preliminary data.</text>
</comment>
<proteinExistence type="inferred from homology"/>
<dbReference type="SMART" id="SM00918">
    <property type="entry name" value="Lig_chan-Glu_bd"/>
    <property type="match status" value="1"/>
</dbReference>
<keyword evidence="11" id="KW-1071">Ligand-gated ion channel</keyword>
<keyword evidence="10" id="KW-0325">Glycoprotein</keyword>
<evidence type="ECO:0000313" key="15">
    <source>
        <dbReference type="EMBL" id="CAL8109372.1"/>
    </source>
</evidence>
<gene>
    <name evidence="15" type="ORF">ODALV1_LOCUS13302</name>
</gene>
<dbReference type="PANTHER" id="PTHR42643:SF24">
    <property type="entry name" value="IONOTROPIC RECEPTOR 60A"/>
    <property type="match status" value="1"/>
</dbReference>
<keyword evidence="6 13" id="KW-1133">Transmembrane helix</keyword>
<keyword evidence="16" id="KW-1185">Reference proteome</keyword>
<feature type="domain" description="Ionotropic glutamate receptor L-glutamate and glycine-binding" evidence="14">
    <location>
        <begin position="215"/>
        <end position="270"/>
    </location>
</feature>
<feature type="transmembrane region" description="Helical" evidence="13">
    <location>
        <begin position="593"/>
        <end position="619"/>
    </location>
</feature>
<keyword evidence="3" id="KW-0813">Transport</keyword>
<evidence type="ECO:0000313" key="16">
    <source>
        <dbReference type="Proteomes" id="UP001642540"/>
    </source>
</evidence>
<dbReference type="PANTHER" id="PTHR42643">
    <property type="entry name" value="IONOTROPIC RECEPTOR 20A-RELATED"/>
    <property type="match status" value="1"/>
</dbReference>
<evidence type="ECO:0000256" key="8">
    <source>
        <dbReference type="ARBA" id="ARBA00023136"/>
    </source>
</evidence>
<evidence type="ECO:0000256" key="7">
    <source>
        <dbReference type="ARBA" id="ARBA00023065"/>
    </source>
</evidence>
<evidence type="ECO:0000256" key="5">
    <source>
        <dbReference type="ARBA" id="ARBA00022692"/>
    </source>
</evidence>
<evidence type="ECO:0000256" key="6">
    <source>
        <dbReference type="ARBA" id="ARBA00022989"/>
    </source>
</evidence>
<organism evidence="15 16">
    <name type="scientific">Orchesella dallaii</name>
    <dbReference type="NCBI Taxonomy" id="48710"/>
    <lineage>
        <taxon>Eukaryota</taxon>
        <taxon>Metazoa</taxon>
        <taxon>Ecdysozoa</taxon>
        <taxon>Arthropoda</taxon>
        <taxon>Hexapoda</taxon>
        <taxon>Collembola</taxon>
        <taxon>Entomobryomorpha</taxon>
        <taxon>Entomobryoidea</taxon>
        <taxon>Orchesellidae</taxon>
        <taxon>Orchesellinae</taxon>
        <taxon>Orchesella</taxon>
    </lineage>
</organism>
<dbReference type="Gene3D" id="1.10.287.70">
    <property type="match status" value="1"/>
</dbReference>
<reference evidence="15 16" key="1">
    <citation type="submission" date="2024-08" db="EMBL/GenBank/DDBJ databases">
        <authorList>
            <person name="Cucini C."/>
            <person name="Frati F."/>
        </authorList>
    </citation>
    <scope>NUCLEOTIDE SEQUENCE [LARGE SCALE GENOMIC DNA]</scope>
</reference>
<evidence type="ECO:0000259" key="14">
    <source>
        <dbReference type="SMART" id="SM00918"/>
    </source>
</evidence>
<comment type="similarity">
    <text evidence="2">Belongs to the glutamate-gated ion channel (TC 1.A.10.1) family.</text>
</comment>
<protein>
    <recommendedName>
        <fullName evidence="14">Ionotropic glutamate receptor L-glutamate and glycine-binding domain-containing protein</fullName>
    </recommendedName>
</protein>
<feature type="transmembrane region" description="Helical" evidence="13">
    <location>
        <begin position="378"/>
        <end position="397"/>
    </location>
</feature>
<feature type="transmembrane region" description="Helical" evidence="13">
    <location>
        <begin position="325"/>
        <end position="344"/>
    </location>
</feature>
<keyword evidence="5 13" id="KW-0812">Transmembrane</keyword>
<comment type="subcellular location">
    <subcellularLocation>
        <location evidence="1">Cell membrane</location>
        <topology evidence="1">Multi-pass membrane protein</topology>
    </subcellularLocation>
</comment>